<comment type="pathway">
    <text evidence="1 15">Isoprenoid biosynthesis; isopentenyl diphosphate biosynthesis via mevalonate pathway; isopentenyl diphosphate from (R)-mevalonate: step 3/3.</text>
</comment>
<keyword evidence="6 14" id="KW-0067">ATP-binding</keyword>
<dbReference type="FunFam" id="3.30.230.10:FF:000018">
    <property type="entry name" value="Diphosphomevalonate decarboxylase"/>
    <property type="match status" value="1"/>
</dbReference>
<dbReference type="PIRSF" id="PIRSF015950">
    <property type="entry name" value="Mev_P_decrbx"/>
    <property type="match status" value="1"/>
</dbReference>
<keyword evidence="5 14" id="KW-0547">Nucleotide-binding</keyword>
<evidence type="ECO:0000256" key="2">
    <source>
        <dbReference type="ARBA" id="ARBA00008831"/>
    </source>
</evidence>
<evidence type="ECO:0000256" key="6">
    <source>
        <dbReference type="ARBA" id="ARBA00022840"/>
    </source>
</evidence>
<dbReference type="NCBIfam" id="TIGR01240">
    <property type="entry name" value="mevDPdecarb"/>
    <property type="match status" value="1"/>
</dbReference>
<comment type="caution">
    <text evidence="18">The sequence shown here is derived from an EMBL/GenBank/DDBJ whole genome shotgun (WGS) entry which is preliminary data.</text>
</comment>
<dbReference type="InterPro" id="IPR014721">
    <property type="entry name" value="Ribsml_uS5_D2-typ_fold_subgr"/>
</dbReference>
<dbReference type="OrthoDB" id="10253702at2759"/>
<dbReference type="GeneID" id="25282661"/>
<dbReference type="InterPro" id="IPR020568">
    <property type="entry name" value="Ribosomal_Su5_D2-typ_SF"/>
</dbReference>
<dbReference type="Pfam" id="PF22700">
    <property type="entry name" value="MVD-like_N"/>
    <property type="match status" value="1"/>
</dbReference>
<keyword evidence="11 15" id="KW-0753">Steroid metabolism</keyword>
<dbReference type="RefSeq" id="XP_013258757.1">
    <property type="nucleotide sequence ID" value="XM_013403303.1"/>
</dbReference>
<keyword evidence="19" id="KW-1185">Reference proteome</keyword>
<dbReference type="UniPathway" id="UPA00057">
    <property type="reaction ID" value="UER00100"/>
</dbReference>
<keyword evidence="8 15" id="KW-0756">Sterol biosynthesis</keyword>
<evidence type="ECO:0000256" key="8">
    <source>
        <dbReference type="ARBA" id="ARBA00023011"/>
    </source>
</evidence>
<dbReference type="EMBL" id="AMGV01000006">
    <property type="protein sequence ID" value="KEF56167.1"/>
    <property type="molecule type" value="Genomic_DNA"/>
</dbReference>
<reference evidence="18 19" key="1">
    <citation type="submission" date="2013-03" db="EMBL/GenBank/DDBJ databases">
        <title>The Genome Sequence of Exophiala aquamarina CBS 119918.</title>
        <authorList>
            <consortium name="The Broad Institute Genomics Platform"/>
            <person name="Cuomo C."/>
            <person name="de Hoog S."/>
            <person name="Gorbushina A."/>
            <person name="Walker B."/>
            <person name="Young S.K."/>
            <person name="Zeng Q."/>
            <person name="Gargeya S."/>
            <person name="Fitzgerald M."/>
            <person name="Haas B."/>
            <person name="Abouelleil A."/>
            <person name="Allen A.W."/>
            <person name="Alvarado L."/>
            <person name="Arachchi H.M."/>
            <person name="Berlin A.M."/>
            <person name="Chapman S.B."/>
            <person name="Gainer-Dewar J."/>
            <person name="Goldberg J."/>
            <person name="Griggs A."/>
            <person name="Gujja S."/>
            <person name="Hansen M."/>
            <person name="Howarth C."/>
            <person name="Imamovic A."/>
            <person name="Ireland A."/>
            <person name="Larimer J."/>
            <person name="McCowan C."/>
            <person name="Murphy C."/>
            <person name="Pearson M."/>
            <person name="Poon T.W."/>
            <person name="Priest M."/>
            <person name="Roberts A."/>
            <person name="Saif S."/>
            <person name="Shea T."/>
            <person name="Sisk P."/>
            <person name="Sykes S."/>
            <person name="Wortman J."/>
            <person name="Nusbaum C."/>
            <person name="Birren B."/>
        </authorList>
    </citation>
    <scope>NUCLEOTIDE SEQUENCE [LARGE SCALE GENOMIC DNA]</scope>
    <source>
        <strain evidence="18 19">CBS 119918</strain>
    </source>
</reference>
<evidence type="ECO:0000256" key="5">
    <source>
        <dbReference type="ARBA" id="ARBA00022741"/>
    </source>
</evidence>
<dbReference type="Gene3D" id="3.30.70.890">
    <property type="entry name" value="GHMP kinase, C-terminal domain"/>
    <property type="match status" value="1"/>
</dbReference>
<dbReference type="EC" id="4.1.1.33" evidence="3 14"/>
<dbReference type="STRING" id="1182545.A0A072P8V0"/>
<dbReference type="PANTHER" id="PTHR10977:SF3">
    <property type="entry name" value="DIPHOSPHOMEVALONATE DECARBOXYLASE"/>
    <property type="match status" value="1"/>
</dbReference>
<evidence type="ECO:0000256" key="11">
    <source>
        <dbReference type="ARBA" id="ARBA00023221"/>
    </source>
</evidence>
<sequence>MSDSPQLYRSSTTAPVNIAVIKYWGKRDTVLNLPTNSSLSVTLSQKSLRTHTTASASESYSGDDTLLLNGEQEDIKSSKRTQACLKHLRSLRAELEAKDATLPKLSKMTLRLVSENNFPTAAGLASSAAGFAALVRAIADLYELPQSPEELSLIARQGSGSACRSLMGGFVAWRAGTKEDGSDSKAQEVAPASHWPDLRALILVVSAEKKGVPSTAGMQTTVETSTLAPARFTDIVPRRLKEIEKAIHEKDFEAFGRITMQDSNSFHAICLDSWPPIHYMNDVSRAAMNAVETANRKAGKTVAAYTFDAGPNAVIYYLEEHAYLVAGVIRSIIPYIPGWEGEFAEKIRPNEFGGLEQRTLMTLKTGVSRVICTGIGGAPEKIDKHLVDESGQPVSVD</sequence>
<accession>A0A072P8V0</accession>
<dbReference type="SUPFAM" id="SSF54211">
    <property type="entry name" value="Ribosomal protein S5 domain 2-like"/>
    <property type="match status" value="1"/>
</dbReference>
<keyword evidence="9 14" id="KW-0443">Lipid metabolism</keyword>
<dbReference type="GO" id="GO:0005524">
    <property type="term" value="F:ATP binding"/>
    <property type="evidence" value="ECO:0007669"/>
    <property type="project" value="UniProtKB-UniRule"/>
</dbReference>
<evidence type="ECO:0000256" key="12">
    <source>
        <dbReference type="ARBA" id="ARBA00023239"/>
    </source>
</evidence>
<dbReference type="Pfam" id="PF18376">
    <property type="entry name" value="MDD_C"/>
    <property type="match status" value="1"/>
</dbReference>
<dbReference type="InterPro" id="IPR036554">
    <property type="entry name" value="GHMP_kinase_C_sf"/>
</dbReference>
<evidence type="ECO:0000256" key="14">
    <source>
        <dbReference type="PIRNR" id="PIRNR015950"/>
    </source>
</evidence>
<keyword evidence="4 15" id="KW-0444">Lipid biosynthesis</keyword>
<evidence type="ECO:0000256" key="10">
    <source>
        <dbReference type="ARBA" id="ARBA00023166"/>
    </source>
</evidence>
<dbReference type="GO" id="GO:0006696">
    <property type="term" value="P:ergosterol biosynthetic process"/>
    <property type="evidence" value="ECO:0007669"/>
    <property type="project" value="EnsemblFungi"/>
</dbReference>
<dbReference type="AlphaFoldDB" id="A0A072P8V0"/>
<evidence type="ECO:0000259" key="16">
    <source>
        <dbReference type="Pfam" id="PF18376"/>
    </source>
</evidence>
<protein>
    <recommendedName>
        <fullName evidence="3 14">Diphosphomevalonate decarboxylase</fullName>
        <ecNumber evidence="3 14">4.1.1.33</ecNumber>
    </recommendedName>
</protein>
<dbReference type="InterPro" id="IPR041431">
    <property type="entry name" value="Mvd1_C"/>
</dbReference>
<keyword evidence="7 15" id="KW-0752">Steroid biosynthesis</keyword>
<dbReference type="HOGENOM" id="CLU_040369_4_2_1"/>
<evidence type="ECO:0000256" key="1">
    <source>
        <dbReference type="ARBA" id="ARBA00005055"/>
    </source>
</evidence>
<dbReference type="InterPro" id="IPR005935">
    <property type="entry name" value="Mev_decarb"/>
</dbReference>
<dbReference type="PANTHER" id="PTHR10977">
    <property type="entry name" value="DIPHOSPHOMEVALONATE DECARBOXYLASE"/>
    <property type="match status" value="1"/>
</dbReference>
<proteinExistence type="inferred from homology"/>
<name>A0A072P8V0_9EURO</name>
<dbReference type="Gene3D" id="3.30.230.10">
    <property type="match status" value="1"/>
</dbReference>
<feature type="domain" description="Mvd1 C-terminal" evidence="16">
    <location>
        <begin position="200"/>
        <end position="381"/>
    </location>
</feature>
<dbReference type="InterPro" id="IPR029765">
    <property type="entry name" value="Mev_diP_decarb"/>
</dbReference>
<gene>
    <name evidence="18" type="ORF">A1O9_07748</name>
</gene>
<evidence type="ECO:0000256" key="13">
    <source>
        <dbReference type="ARBA" id="ARBA00048416"/>
    </source>
</evidence>
<dbReference type="GO" id="GO:0004163">
    <property type="term" value="F:diphosphomevalonate decarboxylase activity"/>
    <property type="evidence" value="ECO:0007669"/>
    <property type="project" value="UniProtKB-UniRule"/>
</dbReference>
<dbReference type="SUPFAM" id="SSF55060">
    <property type="entry name" value="GHMP Kinase, C-terminal domain"/>
    <property type="match status" value="1"/>
</dbReference>
<keyword evidence="10 15" id="KW-1207">Sterol metabolism</keyword>
<keyword evidence="12 14" id="KW-0456">Lyase</keyword>
<feature type="domain" description="Diphosphomevalonate decarboxylase-like N-terminal" evidence="17">
    <location>
        <begin position="14"/>
        <end position="185"/>
    </location>
</feature>
<evidence type="ECO:0000313" key="18">
    <source>
        <dbReference type="EMBL" id="KEF56167.1"/>
    </source>
</evidence>
<dbReference type="GO" id="GO:0005829">
    <property type="term" value="C:cytosol"/>
    <property type="evidence" value="ECO:0007669"/>
    <property type="project" value="InterPro"/>
</dbReference>
<comment type="similarity">
    <text evidence="2 14 15">Belongs to the diphosphomevalonate decarboxylase family.</text>
</comment>
<evidence type="ECO:0000256" key="3">
    <source>
        <dbReference type="ARBA" id="ARBA00012296"/>
    </source>
</evidence>
<evidence type="ECO:0000256" key="15">
    <source>
        <dbReference type="RuleBase" id="RU363086"/>
    </source>
</evidence>
<comment type="catalytic activity">
    <reaction evidence="13">
        <text>(R)-5-diphosphomevalonate + ATP = isopentenyl diphosphate + ADP + phosphate + CO2</text>
        <dbReference type="Rhea" id="RHEA:23732"/>
        <dbReference type="ChEBI" id="CHEBI:16526"/>
        <dbReference type="ChEBI" id="CHEBI:30616"/>
        <dbReference type="ChEBI" id="CHEBI:43474"/>
        <dbReference type="ChEBI" id="CHEBI:57557"/>
        <dbReference type="ChEBI" id="CHEBI:128769"/>
        <dbReference type="ChEBI" id="CHEBI:456216"/>
        <dbReference type="EC" id="4.1.1.33"/>
    </reaction>
    <physiologicalReaction direction="left-to-right" evidence="13">
        <dbReference type="Rhea" id="RHEA:23733"/>
    </physiologicalReaction>
</comment>
<evidence type="ECO:0000259" key="17">
    <source>
        <dbReference type="Pfam" id="PF22700"/>
    </source>
</evidence>
<evidence type="ECO:0000256" key="4">
    <source>
        <dbReference type="ARBA" id="ARBA00022516"/>
    </source>
</evidence>
<dbReference type="VEuPathDB" id="FungiDB:A1O9_07748"/>
<organism evidence="18 19">
    <name type="scientific">Exophiala aquamarina CBS 119918</name>
    <dbReference type="NCBI Taxonomy" id="1182545"/>
    <lineage>
        <taxon>Eukaryota</taxon>
        <taxon>Fungi</taxon>
        <taxon>Dikarya</taxon>
        <taxon>Ascomycota</taxon>
        <taxon>Pezizomycotina</taxon>
        <taxon>Eurotiomycetes</taxon>
        <taxon>Chaetothyriomycetidae</taxon>
        <taxon>Chaetothyriales</taxon>
        <taxon>Herpotrichiellaceae</taxon>
        <taxon>Exophiala</taxon>
    </lineage>
</organism>
<evidence type="ECO:0000256" key="9">
    <source>
        <dbReference type="ARBA" id="ARBA00023098"/>
    </source>
</evidence>
<dbReference type="InterPro" id="IPR053859">
    <property type="entry name" value="MVD-like_N"/>
</dbReference>
<dbReference type="GO" id="GO:0019287">
    <property type="term" value="P:isopentenyl diphosphate biosynthetic process, mevalonate pathway"/>
    <property type="evidence" value="ECO:0007669"/>
    <property type="project" value="UniProtKB-UniRule"/>
</dbReference>
<dbReference type="Proteomes" id="UP000027920">
    <property type="component" value="Unassembled WGS sequence"/>
</dbReference>
<evidence type="ECO:0000256" key="7">
    <source>
        <dbReference type="ARBA" id="ARBA00022955"/>
    </source>
</evidence>
<evidence type="ECO:0000313" key="19">
    <source>
        <dbReference type="Proteomes" id="UP000027920"/>
    </source>
</evidence>